<dbReference type="OrthoDB" id="5978043at2759"/>
<dbReference type="Proteomes" id="UP000838756">
    <property type="component" value="Unassembled WGS sequence"/>
</dbReference>
<accession>A0A8S4R3V2</accession>
<dbReference type="EMBL" id="CAKXAJ010022865">
    <property type="protein sequence ID" value="CAH2227314.1"/>
    <property type="molecule type" value="Genomic_DNA"/>
</dbReference>
<keyword evidence="2" id="KW-1185">Reference proteome</keyword>
<evidence type="ECO:0000313" key="2">
    <source>
        <dbReference type="Proteomes" id="UP000838756"/>
    </source>
</evidence>
<organism evidence="1 2">
    <name type="scientific">Pararge aegeria aegeria</name>
    <dbReference type="NCBI Taxonomy" id="348720"/>
    <lineage>
        <taxon>Eukaryota</taxon>
        <taxon>Metazoa</taxon>
        <taxon>Ecdysozoa</taxon>
        <taxon>Arthropoda</taxon>
        <taxon>Hexapoda</taxon>
        <taxon>Insecta</taxon>
        <taxon>Pterygota</taxon>
        <taxon>Neoptera</taxon>
        <taxon>Endopterygota</taxon>
        <taxon>Lepidoptera</taxon>
        <taxon>Glossata</taxon>
        <taxon>Ditrysia</taxon>
        <taxon>Papilionoidea</taxon>
        <taxon>Nymphalidae</taxon>
        <taxon>Satyrinae</taxon>
        <taxon>Satyrini</taxon>
        <taxon>Parargina</taxon>
        <taxon>Pararge</taxon>
    </lineage>
</organism>
<sequence>MREIVSKWVEGEVLERKSPVSYVVKAKDGRIQKRHIDQILKDKRKSRHSLALVAPIGEDTPSSMTNKPVETEQWEDCQADIGGGLVSNSVECEETKLPGLEETGDSMRPRREAALEWVKKDKKKRVRSIMLL</sequence>
<comment type="caution">
    <text evidence="1">The sequence shown here is derived from an EMBL/GenBank/DDBJ whole genome shotgun (WGS) entry which is preliminary data.</text>
</comment>
<name>A0A8S4R3V2_9NEOP</name>
<evidence type="ECO:0000313" key="1">
    <source>
        <dbReference type="EMBL" id="CAH2227314.1"/>
    </source>
</evidence>
<protein>
    <submittedName>
        <fullName evidence="1">Jg6661 protein</fullName>
    </submittedName>
</protein>
<proteinExistence type="predicted"/>
<reference evidence="1" key="1">
    <citation type="submission" date="2022-03" db="EMBL/GenBank/DDBJ databases">
        <authorList>
            <person name="Lindestad O."/>
        </authorList>
    </citation>
    <scope>NUCLEOTIDE SEQUENCE</scope>
</reference>
<dbReference type="AlphaFoldDB" id="A0A8S4R3V2"/>
<gene>
    <name evidence="1" type="primary">jg6661</name>
    <name evidence="1" type="ORF">PAEG_LOCUS7843</name>
</gene>